<dbReference type="PANTHER" id="PTHR24347">
    <property type="entry name" value="SERINE/THREONINE-PROTEIN KINASE"/>
    <property type="match status" value="1"/>
</dbReference>
<dbReference type="Gene3D" id="1.10.510.10">
    <property type="entry name" value="Transferase(Phosphotransferase) domain 1"/>
    <property type="match status" value="1"/>
</dbReference>
<feature type="region of interest" description="Disordered" evidence="1">
    <location>
        <begin position="519"/>
        <end position="565"/>
    </location>
</feature>
<evidence type="ECO:0000256" key="1">
    <source>
        <dbReference type="SAM" id="MobiDB-lite"/>
    </source>
</evidence>
<dbReference type="NCBIfam" id="NF038150">
    <property type="entry name" value="lanthi_synth_IV"/>
    <property type="match status" value="1"/>
</dbReference>
<evidence type="ECO:0000313" key="4">
    <source>
        <dbReference type="Proteomes" id="UP001164506"/>
    </source>
</evidence>
<dbReference type="SUPFAM" id="SSF158745">
    <property type="entry name" value="LanC-like"/>
    <property type="match status" value="1"/>
</dbReference>
<dbReference type="Pfam" id="PF00069">
    <property type="entry name" value="Pkinase"/>
    <property type="match status" value="1"/>
</dbReference>
<dbReference type="GeneID" id="95604919"/>
<dbReference type="InterPro" id="IPR000719">
    <property type="entry name" value="Prot_kinase_dom"/>
</dbReference>
<dbReference type="Pfam" id="PF05147">
    <property type="entry name" value="LANC_like"/>
    <property type="match status" value="1"/>
</dbReference>
<feature type="compositionally biased region" description="Low complexity" evidence="1">
    <location>
        <begin position="553"/>
        <end position="565"/>
    </location>
</feature>
<organism evidence="3 4">
    <name type="scientific">Streptomyces tanashiensis</name>
    <dbReference type="NCBI Taxonomy" id="67367"/>
    <lineage>
        <taxon>Bacteria</taxon>
        <taxon>Bacillati</taxon>
        <taxon>Actinomycetota</taxon>
        <taxon>Actinomycetes</taxon>
        <taxon>Kitasatosporales</taxon>
        <taxon>Streptomycetaceae</taxon>
        <taxon>Streptomyces</taxon>
    </lineage>
</organism>
<dbReference type="PROSITE" id="PS50011">
    <property type="entry name" value="PROTEIN_KINASE_DOM"/>
    <property type="match status" value="1"/>
</dbReference>
<dbReference type="InterPro" id="IPR057929">
    <property type="entry name" value="RamC_N"/>
</dbReference>
<evidence type="ECO:0000259" key="2">
    <source>
        <dbReference type="PROSITE" id="PS50011"/>
    </source>
</evidence>
<dbReference type="Pfam" id="PF25816">
    <property type="entry name" value="RamC_N"/>
    <property type="match status" value="1"/>
</dbReference>
<gene>
    <name evidence="3" type="primary">lanL</name>
    <name evidence="3" type="ORF">LDH80_35805</name>
</gene>
<dbReference type="InterPro" id="IPR058053">
    <property type="entry name" value="RamC_C"/>
</dbReference>
<feature type="region of interest" description="Disordered" evidence="1">
    <location>
        <begin position="1"/>
        <end position="23"/>
    </location>
</feature>
<protein>
    <submittedName>
        <fullName evidence="3">Class IV lanthionine synthetase LanL</fullName>
    </submittedName>
</protein>
<dbReference type="SMART" id="SM00220">
    <property type="entry name" value="S_TKc"/>
    <property type="match status" value="1"/>
</dbReference>
<keyword evidence="4" id="KW-1185">Reference proteome</keyword>
<proteinExistence type="predicted"/>
<feature type="domain" description="Protein kinase" evidence="2">
    <location>
        <begin position="248"/>
        <end position="517"/>
    </location>
</feature>
<dbReference type="RefSeq" id="WP_267260080.1">
    <property type="nucleotide sequence ID" value="NZ_CP084204.1"/>
</dbReference>
<dbReference type="EMBL" id="CP084204">
    <property type="protein sequence ID" value="UZX25733.1"/>
    <property type="molecule type" value="Genomic_DNA"/>
</dbReference>
<dbReference type="Proteomes" id="UP001164506">
    <property type="component" value="Chromosome"/>
</dbReference>
<name>A0ABY6R6Q4_9ACTN</name>
<dbReference type="CDD" id="cd04791">
    <property type="entry name" value="LanC_SerThrkinase"/>
    <property type="match status" value="1"/>
</dbReference>
<evidence type="ECO:0000313" key="3">
    <source>
        <dbReference type="EMBL" id="UZX25733.1"/>
    </source>
</evidence>
<sequence>MSSPTGNPSPSAPGLRRSRAESRADRALLPDIVRAVIARSTPEAVAPEAAAPERTDWSVEPGPFWCHVVPGGTVARAQGWKLHVPATPLSAPLVLARCAEVLVAHRAAFKFAGSPAKVAALVSGRFARGGGGKFLTVYPADDERFRRLAEELHRATGGLPGPAVLSDRRYRPDSQVFYRYGVFKGVRELTADGAFAARLTDPEGRPVADERNAWFSPPAWAGDPFPDRPAAPARSTATARPVLLGDRFLVRGAIQHSNKGGVFRAEDTRTGAQVVVKQARPHVGAGLEGLDVRDLLRREAALLERFGRARPERVPGLVEVFEQQGSVFLATESVPGATLRRTVAERLARDGGGCPDERTAGSLVRQLVELVATAHELGVTLHDFNPNNVMVTPDGRLVLIDLEMAAPEGERWVLGATPGYTAPELRAVDQVAPALPTGVDLYALGATVLHALSGADPVFAEDLPRETARPDEQRLADLVDLLARDHAHVRRFSPLILGLARDAPEDRWTLDRAREFLAGEPGEGPAGAAAGLPPEQGREGSARATAGRAWGQGREASARATAGRAPGRYAGAAATRARLLHDGVAHLLATMRPHDPERLWVSDSFGETCDPVALQHGSAGGVALLARVLGHGDAGSGLPATGSVPPVTREALTAGLRSAARWTAERQDALPSDLPGLHFGRSGTAWALLDAARALDDTALADRAVALALGLPVRGPNPDVCHGVAGSGLTQLHFWRTTGDARFLDRAAEAADGLLDAARRTPEGVFWPVPEDFGSALAGAWHYGFAHGVAGVGTFLLLAAEATGDARFLGAATEAGATLTAAARSGPAGALWPVDRARHLSDSPELARHWCSGSSGVGTFLVRLWAATGASDTLVRDLVDGAARAVRTGRVTDSPATCHGLAGNAEFLLDAAVRTGDESHRAAAELLVEHLAAQAVLRDGRLLVPDENRRTVLAEYATGLAGSLSLLLRLRSGGPRAWLPEDGPTHP</sequence>
<feature type="compositionally biased region" description="Low complexity" evidence="1">
    <location>
        <begin position="526"/>
        <end position="535"/>
    </location>
</feature>
<dbReference type="InterPro" id="IPR011009">
    <property type="entry name" value="Kinase-like_dom_sf"/>
</dbReference>
<dbReference type="SMART" id="SM01260">
    <property type="entry name" value="LANC_like"/>
    <property type="match status" value="1"/>
</dbReference>
<dbReference type="Gene3D" id="1.50.10.20">
    <property type="match status" value="1"/>
</dbReference>
<dbReference type="SUPFAM" id="SSF56112">
    <property type="entry name" value="Protein kinase-like (PK-like)"/>
    <property type="match status" value="1"/>
</dbReference>
<accession>A0ABY6R6Q4</accession>
<reference evidence="3" key="1">
    <citation type="submission" date="2021-09" db="EMBL/GenBank/DDBJ databases">
        <title>Complete genome sequence and metabolic characterization of Streptomyces tanashiensis DSM 731 the producer of antibacterial Kalafungin and diverse secondary metabolites.</title>
        <authorList>
            <person name="Abbasi M.N."/>
            <person name="Anwar M.N."/>
            <person name="Alam K."/>
            <person name="Shoaib M."/>
            <person name="Lin Z."/>
            <person name="Hayat M."/>
            <person name="Ali M.I."/>
            <person name="Malik H.M.T."/>
            <person name="Ahmed I."/>
            <person name="Li A."/>
            <person name="Hailong Wang H."/>
            <person name="Zhang Y."/>
        </authorList>
    </citation>
    <scope>NUCLEOTIDE SEQUENCE</scope>
    <source>
        <strain evidence="3">Kala</strain>
    </source>
</reference>
<dbReference type="InterPro" id="IPR007822">
    <property type="entry name" value="LANC-like"/>
</dbReference>